<dbReference type="Pfam" id="PF01841">
    <property type="entry name" value="Transglut_core"/>
    <property type="match status" value="1"/>
</dbReference>
<evidence type="ECO:0000313" key="2">
    <source>
        <dbReference type="EMBL" id="MFD2599414.1"/>
    </source>
</evidence>
<comment type="caution">
    <text evidence="2">The sequence shown here is derived from an EMBL/GenBank/DDBJ whole genome shotgun (WGS) entry which is preliminary data.</text>
</comment>
<organism evidence="2 3">
    <name type="scientific">Sphingobacterium corticis</name>
    <dbReference type="NCBI Taxonomy" id="1812823"/>
    <lineage>
        <taxon>Bacteria</taxon>
        <taxon>Pseudomonadati</taxon>
        <taxon>Bacteroidota</taxon>
        <taxon>Sphingobacteriia</taxon>
        <taxon>Sphingobacteriales</taxon>
        <taxon>Sphingobacteriaceae</taxon>
        <taxon>Sphingobacterium</taxon>
    </lineage>
</organism>
<protein>
    <submittedName>
        <fullName evidence="2">Transglutaminase-like domain-containing protein</fullName>
    </submittedName>
</protein>
<accession>A0ABW5NMY1</accession>
<feature type="domain" description="Transglutaminase-like" evidence="1">
    <location>
        <begin position="82"/>
        <end position="188"/>
    </location>
</feature>
<evidence type="ECO:0000313" key="3">
    <source>
        <dbReference type="Proteomes" id="UP001597393"/>
    </source>
</evidence>
<sequence length="298" mass="34787">MKIRWRVVGISFLSLLCVTFIFLCWMSPRLGGLLEFGKDHIDLTIQKLQFTTQKQANIKLYYGDLSKSPTSVKLRSAFPLDSIAAQCQTDFEKVKAVQSWVQSRWKHDGQNVPEYQDAYYILKEAEKGRRFRCVEYATVAQQCLQALGFSTRQLGLMTRDISEVKWNGGHVTNEVYIEDLKKWIFIDPQYDVITLRNGVPMNAVELQHCIANRIDFEILNPNKLITKTDYEKWIGPYLYYFTISLQRGQVSIWDRIVGNKRQLTLYPVGAEQPAYFQKMMRLNTALYTHSLDTFYPQF</sequence>
<dbReference type="InterPro" id="IPR002931">
    <property type="entry name" value="Transglutaminase-like"/>
</dbReference>
<proteinExistence type="predicted"/>
<reference evidence="3" key="1">
    <citation type="journal article" date="2019" name="Int. J. Syst. Evol. Microbiol.">
        <title>The Global Catalogue of Microorganisms (GCM) 10K type strain sequencing project: providing services to taxonomists for standard genome sequencing and annotation.</title>
        <authorList>
            <consortium name="The Broad Institute Genomics Platform"/>
            <consortium name="The Broad Institute Genome Sequencing Center for Infectious Disease"/>
            <person name="Wu L."/>
            <person name="Ma J."/>
        </authorList>
    </citation>
    <scope>NUCLEOTIDE SEQUENCE [LARGE SCALE GENOMIC DNA]</scope>
    <source>
        <strain evidence="3">KCTC 42248</strain>
    </source>
</reference>
<dbReference type="Proteomes" id="UP001597393">
    <property type="component" value="Unassembled WGS sequence"/>
</dbReference>
<name>A0ABW5NMY1_9SPHI</name>
<evidence type="ECO:0000259" key="1">
    <source>
        <dbReference type="Pfam" id="PF01841"/>
    </source>
</evidence>
<dbReference type="EMBL" id="JBHUMA010000006">
    <property type="protein sequence ID" value="MFD2599414.1"/>
    <property type="molecule type" value="Genomic_DNA"/>
</dbReference>
<dbReference type="SUPFAM" id="SSF54001">
    <property type="entry name" value="Cysteine proteinases"/>
    <property type="match status" value="1"/>
</dbReference>
<dbReference type="InterPro" id="IPR038765">
    <property type="entry name" value="Papain-like_cys_pep_sf"/>
</dbReference>
<dbReference type="RefSeq" id="WP_380869540.1">
    <property type="nucleotide sequence ID" value="NZ_JBHUMA010000006.1"/>
</dbReference>
<keyword evidence="3" id="KW-1185">Reference proteome</keyword>
<dbReference type="Gene3D" id="3.10.620.30">
    <property type="match status" value="1"/>
</dbReference>
<gene>
    <name evidence="2" type="ORF">ACFSQ3_10660</name>
</gene>